<evidence type="ECO:0000256" key="3">
    <source>
        <dbReference type="ARBA" id="ARBA00022670"/>
    </source>
</evidence>
<dbReference type="AlphaFoldDB" id="A0AAF0DML4"/>
<sequence>MKGFISTLLLGAAATAVVGAPTNEAWSVDMLTEAGKAHWKEIQAAVPNAKMSDYFVKPKEHFRRPDSEWDHVVRGSDIQEAFTADSGAKEHLNDYGLRVKAVDPSKLGVDPHVKQYSGYLDNNADGKHLFFWFFESRNDPKNDPVVLWLNGGPGCSSIIGLFMELGPSRVNQNIKLDYNPHAWNSNASVIFLDQPVNVGFSYSTSTVSSTAAASKDVYAFLKMWFQQFPQYSKLPFHIAGESYAGHYIPQFASDILDQGGINLKSVLIGNGLTDSKTQYAGYKPMGCGEGGYPAVLSPTVCAQMERNLPACQQAIQACYDNGDTRSCVNSASQCNRNFISPYQQTGRNVYDVRGPCQDPANLCYSIVGWIGRYLNQQEVIQAIGAEVRSFSSCNNQVNNAFYNTGDWSRPFHRKVPGLLEKIPVLIYVGDADYICNWIGNKLWVDALDWPGKSQFSNKQLKDVKVAKSGKVYGQLKTHQNFAYLRLYQAGHLVPYDQPEAALEMLNKWVAGELKE</sequence>
<keyword evidence="7" id="KW-0325">Glycoprotein</keyword>
<dbReference type="PANTHER" id="PTHR11802">
    <property type="entry name" value="SERINE PROTEASE FAMILY S10 SERINE CARBOXYPEPTIDASE"/>
    <property type="match status" value="1"/>
</dbReference>
<dbReference type="InterPro" id="IPR018202">
    <property type="entry name" value="Ser_caboxypep_ser_AS"/>
</dbReference>
<feature type="signal peptide" evidence="8">
    <location>
        <begin position="1"/>
        <end position="19"/>
    </location>
</feature>
<evidence type="ECO:0000256" key="2">
    <source>
        <dbReference type="ARBA" id="ARBA00022645"/>
    </source>
</evidence>
<dbReference type="Pfam" id="PF00450">
    <property type="entry name" value="Peptidase_S10"/>
    <property type="match status" value="1"/>
</dbReference>
<dbReference type="InterPro" id="IPR001563">
    <property type="entry name" value="Peptidase_S10"/>
</dbReference>
<dbReference type="EMBL" id="CP120631">
    <property type="protein sequence ID" value="WEW61367.1"/>
    <property type="molecule type" value="Genomic_DNA"/>
</dbReference>
<name>A0AAF0DML4_9EURO</name>
<evidence type="ECO:0000256" key="5">
    <source>
        <dbReference type="ARBA" id="ARBA00022801"/>
    </source>
</evidence>
<evidence type="ECO:0000313" key="9">
    <source>
        <dbReference type="EMBL" id="WEW61367.1"/>
    </source>
</evidence>
<dbReference type="PRINTS" id="PR00724">
    <property type="entry name" value="CRBOXYPTASEC"/>
</dbReference>
<dbReference type="Gene3D" id="1.10.287.410">
    <property type="match status" value="1"/>
</dbReference>
<proteinExistence type="inferred from homology"/>
<organism evidence="9 10">
    <name type="scientific">Emydomyces testavorans</name>
    <dbReference type="NCBI Taxonomy" id="2070801"/>
    <lineage>
        <taxon>Eukaryota</taxon>
        <taxon>Fungi</taxon>
        <taxon>Dikarya</taxon>
        <taxon>Ascomycota</taxon>
        <taxon>Pezizomycotina</taxon>
        <taxon>Eurotiomycetes</taxon>
        <taxon>Eurotiomycetidae</taxon>
        <taxon>Onygenales</taxon>
        <taxon>Nannizziopsiaceae</taxon>
        <taxon>Emydomyces</taxon>
    </lineage>
</organism>
<keyword evidence="4 8" id="KW-0732">Signal</keyword>
<dbReference type="EC" id="3.4.16.-" evidence="8"/>
<keyword evidence="6" id="KW-1015">Disulfide bond</keyword>
<dbReference type="Proteomes" id="UP001219355">
    <property type="component" value="Chromosome 5"/>
</dbReference>
<evidence type="ECO:0000256" key="6">
    <source>
        <dbReference type="ARBA" id="ARBA00023157"/>
    </source>
</evidence>
<evidence type="ECO:0000256" key="8">
    <source>
        <dbReference type="RuleBase" id="RU361156"/>
    </source>
</evidence>
<dbReference type="PROSITE" id="PS00131">
    <property type="entry name" value="CARBOXYPEPT_SER_SER"/>
    <property type="match status" value="1"/>
</dbReference>
<keyword evidence="10" id="KW-1185">Reference proteome</keyword>
<evidence type="ECO:0000256" key="4">
    <source>
        <dbReference type="ARBA" id="ARBA00022729"/>
    </source>
</evidence>
<dbReference type="GO" id="GO:0000324">
    <property type="term" value="C:fungal-type vacuole"/>
    <property type="evidence" value="ECO:0007669"/>
    <property type="project" value="TreeGrafter"/>
</dbReference>
<keyword evidence="3 8" id="KW-0645">Protease</keyword>
<comment type="similarity">
    <text evidence="1 8">Belongs to the peptidase S10 family.</text>
</comment>
<dbReference type="PANTHER" id="PTHR11802:SF113">
    <property type="entry name" value="SERINE CARBOXYPEPTIDASE CTSA-4.1"/>
    <property type="match status" value="1"/>
</dbReference>
<feature type="chain" id="PRO_5041765730" description="Carboxypeptidase" evidence="8">
    <location>
        <begin position="20"/>
        <end position="515"/>
    </location>
</feature>
<evidence type="ECO:0000256" key="1">
    <source>
        <dbReference type="ARBA" id="ARBA00009431"/>
    </source>
</evidence>
<evidence type="ECO:0000313" key="10">
    <source>
        <dbReference type="Proteomes" id="UP001219355"/>
    </source>
</evidence>
<dbReference type="GO" id="GO:0006508">
    <property type="term" value="P:proteolysis"/>
    <property type="evidence" value="ECO:0007669"/>
    <property type="project" value="UniProtKB-KW"/>
</dbReference>
<dbReference type="SUPFAM" id="SSF53474">
    <property type="entry name" value="alpha/beta-Hydrolases"/>
    <property type="match status" value="1"/>
</dbReference>
<evidence type="ECO:0000256" key="7">
    <source>
        <dbReference type="ARBA" id="ARBA00023180"/>
    </source>
</evidence>
<keyword evidence="5 8" id="KW-0378">Hydrolase</keyword>
<accession>A0AAF0DML4</accession>
<protein>
    <recommendedName>
        <fullName evidence="8">Carboxypeptidase</fullName>
        <ecNumber evidence="8">3.4.16.-</ecNumber>
    </recommendedName>
</protein>
<gene>
    <name evidence="9" type="primary">CPY1</name>
    <name evidence="9" type="ORF">PRK78_006857</name>
</gene>
<dbReference type="Gene3D" id="3.40.50.1820">
    <property type="entry name" value="alpha/beta hydrolase"/>
    <property type="match status" value="1"/>
</dbReference>
<reference evidence="9" key="1">
    <citation type="submission" date="2023-03" db="EMBL/GenBank/DDBJ databases">
        <title>Emydomyces testavorans Genome Sequence.</title>
        <authorList>
            <person name="Hoyer L."/>
        </authorList>
    </citation>
    <scope>NUCLEOTIDE SEQUENCE</scope>
    <source>
        <strain evidence="9">16-2883</strain>
    </source>
</reference>
<keyword evidence="2 8" id="KW-0121">Carboxypeptidase</keyword>
<dbReference type="InterPro" id="IPR029058">
    <property type="entry name" value="AB_hydrolase_fold"/>
</dbReference>
<dbReference type="GO" id="GO:0004185">
    <property type="term" value="F:serine-type carboxypeptidase activity"/>
    <property type="evidence" value="ECO:0007669"/>
    <property type="project" value="UniProtKB-UniRule"/>
</dbReference>